<keyword evidence="1" id="KW-0472">Membrane</keyword>
<keyword evidence="3" id="KW-1185">Reference proteome</keyword>
<dbReference type="OrthoDB" id="2811099at2"/>
<dbReference type="STRING" id="1547283.A9C19_05375"/>
<proteinExistence type="predicted"/>
<dbReference type="RefSeq" id="WP_072579009.1">
    <property type="nucleotide sequence ID" value="NZ_CP016020.1"/>
</dbReference>
<evidence type="ECO:0000313" key="2">
    <source>
        <dbReference type="EMBL" id="APH04216.1"/>
    </source>
</evidence>
<dbReference type="AlphaFoldDB" id="A0A1L3MPD4"/>
<name>A0A1L3MPD4_9BACI</name>
<evidence type="ECO:0000313" key="3">
    <source>
        <dbReference type="Proteomes" id="UP000181936"/>
    </source>
</evidence>
<gene>
    <name evidence="2" type="ORF">A9C19_05375</name>
</gene>
<keyword evidence="1" id="KW-1133">Transmembrane helix</keyword>
<feature type="transmembrane region" description="Helical" evidence="1">
    <location>
        <begin position="6"/>
        <end position="24"/>
    </location>
</feature>
<evidence type="ECO:0000256" key="1">
    <source>
        <dbReference type="SAM" id="Phobius"/>
    </source>
</evidence>
<organism evidence="2 3">
    <name type="scientific">Bacillus weihaiensis</name>
    <dbReference type="NCBI Taxonomy" id="1547283"/>
    <lineage>
        <taxon>Bacteria</taxon>
        <taxon>Bacillati</taxon>
        <taxon>Bacillota</taxon>
        <taxon>Bacilli</taxon>
        <taxon>Bacillales</taxon>
        <taxon>Bacillaceae</taxon>
        <taxon>Bacillus</taxon>
    </lineage>
</organism>
<dbReference type="EMBL" id="CP016020">
    <property type="protein sequence ID" value="APH04216.1"/>
    <property type="molecule type" value="Genomic_DNA"/>
</dbReference>
<dbReference type="KEGG" id="bwh:A9C19_05375"/>
<reference evidence="2 3" key="1">
    <citation type="journal article" date="2016" name="Sci. Rep.">
        <title>Complete genome sequence and transcriptomic analysis of a novel marine strain Bacillus weihaiensis reveals the mechanism of brown algae degradation.</title>
        <authorList>
            <person name="Zhu Y."/>
            <person name="Chen P."/>
            <person name="Bao Y."/>
            <person name="Men Y."/>
            <person name="Zeng Y."/>
            <person name="Yang J."/>
            <person name="Sun J."/>
            <person name="Sun Y."/>
        </authorList>
    </citation>
    <scope>NUCLEOTIDE SEQUENCE [LARGE SCALE GENOMIC DNA]</scope>
    <source>
        <strain evidence="2 3">Alg07</strain>
    </source>
</reference>
<dbReference type="Proteomes" id="UP000181936">
    <property type="component" value="Chromosome"/>
</dbReference>
<protein>
    <submittedName>
        <fullName evidence="2">Uncharacterized protein</fullName>
    </submittedName>
</protein>
<sequence>MHLYVFILVGFLILIPIVLLVPIGLNKTGKIVLSLIAFLSTIVFTFTSKVIPIWQSGVAIFLLLCATAYLLRNKANLFEESVTEEIHEENVITEEWNEPLLTVEDREPEINHADVLERHQGETQEWSVDASEVNHDDKEAFVEKENKEQQEQSFLDDFFDSIDSQNVREEELSEKNQMIEEVAVAIESNEMNEPVTNDNQETTDDFLFELFEGRDQDQNTEQENQKEEPETMELDYLDDLLEAESVNREERNSLDPEIVPVEEIASDEENQVESMMKVEQEQEEPEVLALEEEQQEQLKEEQMVMEEKALENGSEYSDFQEPLVEEAYSEHTEPQQDYLIRNEELPNDVLDLLLDQMSIYKNTLSPQQYEKVLIETVNNAKSEKDTFLFARELLHYYVEAGKELEYELFLQEMKDALTKYPLLFEQLLWIKQK</sequence>
<accession>A0A1L3MPD4</accession>
<feature type="transmembrane region" description="Helical" evidence="1">
    <location>
        <begin position="31"/>
        <end position="47"/>
    </location>
</feature>
<keyword evidence="1" id="KW-0812">Transmembrane</keyword>